<dbReference type="Gene3D" id="3.40.50.1820">
    <property type="entry name" value="alpha/beta hydrolase"/>
    <property type="match status" value="1"/>
</dbReference>
<accession>A0A9N9PXF8</accession>
<dbReference type="InterPro" id="IPR052897">
    <property type="entry name" value="Sec-Metab_Biosynth_Hydrolase"/>
</dbReference>
<proteinExistence type="predicted"/>
<dbReference type="EMBL" id="CAJVRL010000085">
    <property type="protein sequence ID" value="CAG8958823.1"/>
    <property type="molecule type" value="Genomic_DNA"/>
</dbReference>
<dbReference type="Pfam" id="PF12697">
    <property type="entry name" value="Abhydrolase_6"/>
    <property type="match status" value="1"/>
</dbReference>
<dbReference type="PANTHER" id="PTHR37017">
    <property type="entry name" value="AB HYDROLASE-1 DOMAIN-CONTAINING PROTEIN-RELATED"/>
    <property type="match status" value="1"/>
</dbReference>
<organism evidence="2 3">
    <name type="scientific">Hymenoscyphus fraxineus</name>
    <dbReference type="NCBI Taxonomy" id="746836"/>
    <lineage>
        <taxon>Eukaryota</taxon>
        <taxon>Fungi</taxon>
        <taxon>Dikarya</taxon>
        <taxon>Ascomycota</taxon>
        <taxon>Pezizomycotina</taxon>
        <taxon>Leotiomycetes</taxon>
        <taxon>Helotiales</taxon>
        <taxon>Helotiaceae</taxon>
        <taxon>Hymenoscyphus</taxon>
    </lineage>
</organism>
<feature type="domain" description="AB hydrolase-1" evidence="1">
    <location>
        <begin position="63"/>
        <end position="249"/>
    </location>
</feature>
<reference evidence="2" key="1">
    <citation type="submission" date="2021-07" db="EMBL/GenBank/DDBJ databases">
        <authorList>
            <person name="Durling M."/>
        </authorList>
    </citation>
    <scope>NUCLEOTIDE SEQUENCE</scope>
</reference>
<dbReference type="Proteomes" id="UP000696280">
    <property type="component" value="Unassembled WGS sequence"/>
</dbReference>
<protein>
    <recommendedName>
        <fullName evidence="1">AB hydrolase-1 domain-containing protein</fullName>
    </recommendedName>
</protein>
<comment type="caution">
    <text evidence="2">The sequence shown here is derived from an EMBL/GenBank/DDBJ whole genome shotgun (WGS) entry which is preliminary data.</text>
</comment>
<gene>
    <name evidence="2" type="ORF">HYFRA_00011774</name>
</gene>
<evidence type="ECO:0000313" key="3">
    <source>
        <dbReference type="Proteomes" id="UP000696280"/>
    </source>
</evidence>
<dbReference type="PANTHER" id="PTHR37017:SF13">
    <property type="entry name" value="AB HYDROLASE-1 DOMAIN-CONTAINING PROTEIN"/>
    <property type="match status" value="1"/>
</dbReference>
<keyword evidence="3" id="KW-1185">Reference proteome</keyword>
<dbReference type="InterPro" id="IPR029058">
    <property type="entry name" value="AB_hydrolase_fold"/>
</dbReference>
<dbReference type="AlphaFoldDB" id="A0A9N9PXF8"/>
<dbReference type="InterPro" id="IPR000073">
    <property type="entry name" value="AB_hydrolase_1"/>
</dbReference>
<name>A0A9N9PXF8_9HELO</name>
<evidence type="ECO:0000259" key="1">
    <source>
        <dbReference type="Pfam" id="PF12697"/>
    </source>
</evidence>
<dbReference type="OrthoDB" id="1263307at2759"/>
<dbReference type="SUPFAM" id="SSF53474">
    <property type="entry name" value="alpha/beta-Hydrolases"/>
    <property type="match status" value="1"/>
</dbReference>
<evidence type="ECO:0000313" key="2">
    <source>
        <dbReference type="EMBL" id="CAG8958823.1"/>
    </source>
</evidence>
<sequence>MTPKMNATVVIAPGGWPLEEFFHPLIKSFQERSISAVCKVPSSYPETAEGQLPVNPDMVYLRENVLLPLVEEGKDVVLLMHSYGGIYGGAAVEGLSKKERSASQKSGGIIALIFVAAFTASKGTTAMQAMGIEGDNLPDWIDHDKSTGLVRLSKAREMLFHDLPEEEATRLANALPAQPYACFSSPVHYDPYSDPMFSKKFGYIFTEADRILPLEAQRMYAEMAGAETFMLKDSSHSAHIERPGELADATIELVKTIGENVK</sequence>